<dbReference type="AlphaFoldDB" id="A0A6J7SQ24"/>
<dbReference type="SUPFAM" id="SSF103088">
    <property type="entry name" value="OmpA-like"/>
    <property type="match status" value="1"/>
</dbReference>
<dbReference type="InterPro" id="IPR036737">
    <property type="entry name" value="OmpA-like_sf"/>
</dbReference>
<accession>A0A6J7SQ24</accession>
<evidence type="ECO:0000313" key="2">
    <source>
        <dbReference type="EMBL" id="CAB5042932.1"/>
    </source>
</evidence>
<organism evidence="2">
    <name type="scientific">freshwater metagenome</name>
    <dbReference type="NCBI Taxonomy" id="449393"/>
    <lineage>
        <taxon>unclassified sequences</taxon>
        <taxon>metagenomes</taxon>
        <taxon>ecological metagenomes</taxon>
    </lineage>
</organism>
<proteinExistence type="predicted"/>
<gene>
    <name evidence="2" type="ORF">UFOPK4242_00912</name>
</gene>
<dbReference type="Gene3D" id="3.30.1330.60">
    <property type="entry name" value="OmpA-like domain"/>
    <property type="match status" value="1"/>
</dbReference>
<dbReference type="Pfam" id="PF00691">
    <property type="entry name" value="OmpA"/>
    <property type="match status" value="1"/>
</dbReference>
<name>A0A6J7SQ24_9ZZZZ</name>
<dbReference type="EMBL" id="CAFBQC010000046">
    <property type="protein sequence ID" value="CAB5042932.1"/>
    <property type="molecule type" value="Genomic_DNA"/>
</dbReference>
<dbReference type="InterPro" id="IPR006665">
    <property type="entry name" value="OmpA-like"/>
</dbReference>
<evidence type="ECO:0000259" key="1">
    <source>
        <dbReference type="Pfam" id="PF00691"/>
    </source>
</evidence>
<sequence>MQPVSFQLASNVLSAKSIKTLKAWKLQNAKQVIIYGYASPEGSKALNDKLTKKRAAEVGAWLKKTWPNLSIKTMGLGTTFNRLCKPFKNRCAMIKIVSVKK</sequence>
<protein>
    <submittedName>
        <fullName evidence="2">Unannotated protein</fullName>
    </submittedName>
</protein>
<feature type="domain" description="OmpA-like" evidence="1">
    <location>
        <begin position="10"/>
        <end position="78"/>
    </location>
</feature>
<reference evidence="2" key="1">
    <citation type="submission" date="2020-05" db="EMBL/GenBank/DDBJ databases">
        <authorList>
            <person name="Chiriac C."/>
            <person name="Salcher M."/>
            <person name="Ghai R."/>
            <person name="Kavagutti S V."/>
        </authorList>
    </citation>
    <scope>NUCLEOTIDE SEQUENCE</scope>
</reference>